<dbReference type="FunFam" id="3.30.1330.10:FF:000003">
    <property type="entry name" value="Selenide, water dikinase"/>
    <property type="match status" value="1"/>
</dbReference>
<gene>
    <name evidence="9" type="primary">selD</name>
    <name evidence="12" type="ORF">HMPREF9625_00341</name>
</gene>
<dbReference type="PIRSF" id="PIRSF036407">
    <property type="entry name" value="Selenphspht_syn"/>
    <property type="match status" value="1"/>
</dbReference>
<feature type="binding site" evidence="9">
    <location>
        <position position="197"/>
    </location>
    <ligand>
        <name>Mg(2+)</name>
        <dbReference type="ChEBI" id="CHEBI:18420"/>
    </ligand>
</feature>
<dbReference type="EMBL" id="AFZC02000003">
    <property type="protein sequence ID" value="EHL12787.1"/>
    <property type="molecule type" value="Genomic_DNA"/>
</dbReference>
<dbReference type="HAMAP" id="MF_00625">
    <property type="entry name" value="SelD"/>
    <property type="match status" value="1"/>
</dbReference>
<dbReference type="PANTHER" id="PTHR10256:SF0">
    <property type="entry name" value="INACTIVE SELENIDE, WATER DIKINASE-LIKE PROTEIN-RELATED"/>
    <property type="match status" value="1"/>
</dbReference>
<dbReference type="PANTHER" id="PTHR10256">
    <property type="entry name" value="SELENIDE, WATER DIKINASE"/>
    <property type="match status" value="1"/>
</dbReference>
<dbReference type="Pfam" id="PF00586">
    <property type="entry name" value="AIRS"/>
    <property type="match status" value="1"/>
</dbReference>
<dbReference type="GO" id="GO:0005524">
    <property type="term" value="F:ATP binding"/>
    <property type="evidence" value="ECO:0007669"/>
    <property type="project" value="UniProtKB-UniRule"/>
</dbReference>
<feature type="binding site" evidence="9">
    <location>
        <position position="62"/>
    </location>
    <ligand>
        <name>Mg(2+)</name>
        <dbReference type="ChEBI" id="CHEBI:18420"/>
    </ligand>
</feature>
<comment type="subunit">
    <text evidence="9">Homodimer.</text>
</comment>
<dbReference type="GO" id="GO:0000287">
    <property type="term" value="F:magnesium ion binding"/>
    <property type="evidence" value="ECO:0007669"/>
    <property type="project" value="UniProtKB-UniRule"/>
</dbReference>
<keyword evidence="6 9" id="KW-0067">ATP-binding</keyword>
<dbReference type="Pfam" id="PF02769">
    <property type="entry name" value="AIRS_C"/>
    <property type="match status" value="1"/>
</dbReference>
<dbReference type="InterPro" id="IPR004536">
    <property type="entry name" value="SPS/SelD"/>
</dbReference>
<feature type="binding site" evidence="9">
    <location>
        <position position="22"/>
    </location>
    <ligand>
        <name>Mg(2+)</name>
        <dbReference type="ChEBI" id="CHEBI:18420"/>
    </ligand>
</feature>
<evidence type="ECO:0000256" key="7">
    <source>
        <dbReference type="ARBA" id="ARBA00022842"/>
    </source>
</evidence>
<keyword evidence="13" id="KW-1185">Reference proteome</keyword>
<dbReference type="GO" id="GO:0005737">
    <property type="term" value="C:cytoplasm"/>
    <property type="evidence" value="ECO:0007669"/>
    <property type="project" value="TreeGrafter"/>
</dbReference>
<dbReference type="GO" id="GO:0016260">
    <property type="term" value="P:selenocysteine biosynthetic process"/>
    <property type="evidence" value="ECO:0007669"/>
    <property type="project" value="InterPro"/>
</dbReference>
<evidence type="ECO:0000256" key="1">
    <source>
        <dbReference type="ARBA" id="ARBA00008026"/>
    </source>
</evidence>
<comment type="catalytic activity">
    <reaction evidence="9">
        <text>hydrogenselenide + ATP + H2O = selenophosphate + AMP + phosphate + 2 H(+)</text>
        <dbReference type="Rhea" id="RHEA:18737"/>
        <dbReference type="ChEBI" id="CHEBI:15377"/>
        <dbReference type="ChEBI" id="CHEBI:15378"/>
        <dbReference type="ChEBI" id="CHEBI:16144"/>
        <dbReference type="ChEBI" id="CHEBI:29317"/>
        <dbReference type="ChEBI" id="CHEBI:30616"/>
        <dbReference type="ChEBI" id="CHEBI:43474"/>
        <dbReference type="ChEBI" id="CHEBI:456215"/>
        <dbReference type="EC" id="2.7.9.3"/>
    </reaction>
</comment>
<evidence type="ECO:0000313" key="13">
    <source>
        <dbReference type="Proteomes" id="UP000018461"/>
    </source>
</evidence>
<evidence type="ECO:0000259" key="10">
    <source>
        <dbReference type="Pfam" id="PF00586"/>
    </source>
</evidence>
<dbReference type="InterPro" id="IPR036921">
    <property type="entry name" value="PurM-like_N_sf"/>
</dbReference>
<dbReference type="InterPro" id="IPR010918">
    <property type="entry name" value="PurM-like_C_dom"/>
</dbReference>
<name>G9WLY2_9FIRM</name>
<comment type="function">
    <text evidence="9">Synthesizes selenophosphate from selenide and ATP.</text>
</comment>
<feature type="binding site" evidence="9">
    <location>
        <begin position="109"/>
        <end position="111"/>
    </location>
    <ligand>
        <name>ATP</name>
        <dbReference type="ChEBI" id="CHEBI:30616"/>
        <note>ligand shared between dimeric partners</note>
    </ligand>
</feature>
<dbReference type="InterPro" id="IPR036676">
    <property type="entry name" value="PurM-like_C_sf"/>
</dbReference>
<dbReference type="Gene3D" id="3.30.1330.10">
    <property type="entry name" value="PurM-like, N-terminal domain"/>
    <property type="match status" value="1"/>
</dbReference>
<dbReference type="GO" id="GO:0004756">
    <property type="term" value="F:selenide, water dikinase activity"/>
    <property type="evidence" value="ECO:0007669"/>
    <property type="project" value="UniProtKB-UniRule"/>
</dbReference>
<feature type="binding site" description="in other chain" evidence="9">
    <location>
        <position position="39"/>
    </location>
    <ligand>
        <name>ATP</name>
        <dbReference type="ChEBI" id="CHEBI:30616"/>
        <note>ligand shared between dimeric partners</note>
    </ligand>
</feature>
<dbReference type="PATRIC" id="fig|796943.3.peg.734"/>
<keyword evidence="7 9" id="KW-0460">Magnesium</keyword>
<comment type="caution">
    <text evidence="12">The sequence shown here is derived from an EMBL/GenBank/DDBJ whole genome shotgun (WGS) entry which is preliminary data.</text>
</comment>
<keyword evidence="4 9" id="KW-0547">Nucleotide-binding</keyword>
<evidence type="ECO:0000256" key="3">
    <source>
        <dbReference type="ARBA" id="ARBA00022723"/>
    </source>
</evidence>
<dbReference type="InterPro" id="IPR023061">
    <property type="entry name" value="SelD_I"/>
</dbReference>
<evidence type="ECO:0000256" key="6">
    <source>
        <dbReference type="ARBA" id="ARBA00022840"/>
    </source>
</evidence>
<comment type="similarity">
    <text evidence="1 9">Belongs to the selenophosphate synthase 1 family. Class I subfamily.</text>
</comment>
<reference evidence="12" key="1">
    <citation type="submission" date="2011-08" db="EMBL/GenBank/DDBJ databases">
        <authorList>
            <consortium name="The Broad Institute Genome Sequencing Platform"/>
            <person name="Earl A."/>
            <person name="Ward D."/>
            <person name="Feldgarden M."/>
            <person name="Gevers D."/>
            <person name="Sizova M."/>
            <person name="Hazen A."/>
            <person name="Epstein S."/>
            <person name="Young S.K."/>
            <person name="Zeng Q."/>
            <person name="Gargeya S."/>
            <person name="Fitzgerald M."/>
            <person name="Haas B."/>
            <person name="Abouelleil A."/>
            <person name="Alvarado L."/>
            <person name="Arachchi H.M."/>
            <person name="Berlin A."/>
            <person name="Brown A."/>
            <person name="Chapman S.B."/>
            <person name="Chen Z."/>
            <person name="Dunbar C."/>
            <person name="Freedman E."/>
            <person name="Gearin G."/>
            <person name="Gellesch M."/>
            <person name="Goldberg J."/>
            <person name="Griggs A."/>
            <person name="Gujja S."/>
            <person name="Heiman D."/>
            <person name="Howarth C."/>
            <person name="Larson L."/>
            <person name="Lui A."/>
            <person name="MacDonald P.J.P."/>
            <person name="Montmayeur A."/>
            <person name="Murphy C."/>
            <person name="Neiman D."/>
            <person name="Pearson M."/>
            <person name="Priest M."/>
            <person name="Roberts A."/>
            <person name="Saif S."/>
            <person name="Shea T."/>
            <person name="Shenoy N."/>
            <person name="Sisk P."/>
            <person name="Stolte C."/>
            <person name="Sykes S."/>
            <person name="Wortman J."/>
            <person name="Nusbaum C."/>
            <person name="Birren B."/>
        </authorList>
    </citation>
    <scope>NUCLEOTIDE SEQUENCE</scope>
    <source>
        <strain evidence="12">ACB1</strain>
    </source>
</reference>
<dbReference type="Proteomes" id="UP000018461">
    <property type="component" value="Unassembled WGS sequence"/>
</dbReference>
<dbReference type="AlphaFoldDB" id="G9WLY2"/>
<dbReference type="Gene3D" id="3.90.650.10">
    <property type="entry name" value="PurM-like C-terminal domain"/>
    <property type="match status" value="1"/>
</dbReference>
<protein>
    <recommendedName>
        <fullName evidence="9">Selenide, water dikinase</fullName>
        <ecNumber evidence="9">2.7.9.3</ecNumber>
    </recommendedName>
    <alternativeName>
        <fullName evidence="9">Selenium donor protein</fullName>
    </alternativeName>
    <alternativeName>
        <fullName evidence="9">Selenophosphate synthase</fullName>
    </alternativeName>
</protein>
<keyword evidence="3 9" id="KW-0479">Metal-binding</keyword>
<sequence>MSKLPKFDFDPKVLVGLDTSDDAAVYAVTDDLAMIQTVDFFTPIVDDPYMFGQIAAANALSDVYAMGGIPKLALNIVGFPNCLSPDVLSEIMKGGADKVKEAGAILIGGHSIQNDEPFYGLCVSGLVHPAKVQKNFGAKPGDVLILTKQIGTGIINTAAKVSLADERAIAEATTVMASLNRKPKEVMDHFTVHACTDITGFGLLGHSLEMAEASKVSFLLHKKDIPYIKESKEYAEMGLVPAGAHENRKFQEEKIEFKGIDTGFQDILFDPQSSGGLLYSVPKEEKDAVLEAMDRAGLPTRFACIGEVLAFSEKNIIVD</sequence>
<accession>G9WLY2</accession>
<feature type="domain" description="PurM-like C-terminal" evidence="11">
    <location>
        <begin position="139"/>
        <end position="312"/>
    </location>
</feature>
<evidence type="ECO:0000256" key="9">
    <source>
        <dbReference type="HAMAP-Rule" id="MF_00625"/>
    </source>
</evidence>
<dbReference type="EC" id="2.7.9.3" evidence="9"/>
<dbReference type="CDD" id="cd02195">
    <property type="entry name" value="SelD"/>
    <property type="match status" value="1"/>
</dbReference>
<dbReference type="NCBIfam" id="NF002098">
    <property type="entry name" value="PRK00943.1"/>
    <property type="match status" value="1"/>
</dbReference>
<feature type="binding site" description="in other chain" evidence="9">
    <location>
        <begin position="19"/>
        <end position="21"/>
    </location>
    <ligand>
        <name>ATP</name>
        <dbReference type="ChEBI" id="CHEBI:30616"/>
        <note>ligand shared between dimeric partners</note>
    </ligand>
</feature>
<feature type="binding site" description="in other chain" evidence="9">
    <location>
        <position position="62"/>
    </location>
    <ligand>
        <name>ATP</name>
        <dbReference type="ChEBI" id="CHEBI:30616"/>
        <note>ligand shared between dimeric partners</note>
    </ligand>
</feature>
<evidence type="ECO:0000256" key="5">
    <source>
        <dbReference type="ARBA" id="ARBA00022777"/>
    </source>
</evidence>
<comment type="cofactor">
    <cofactor evidence="9">
        <name>Mg(2+)</name>
        <dbReference type="ChEBI" id="CHEBI:18420"/>
    </cofactor>
    <text evidence="9">Binds 1 Mg(2+) ion per monomer.</text>
</comment>
<evidence type="ECO:0000256" key="4">
    <source>
        <dbReference type="ARBA" id="ARBA00022741"/>
    </source>
</evidence>
<keyword evidence="5 9" id="KW-0418">Kinase</keyword>
<organism evidence="12 13">
    <name type="scientific">Oribacterium parvum ACB1</name>
    <dbReference type="NCBI Taxonomy" id="796943"/>
    <lineage>
        <taxon>Bacteria</taxon>
        <taxon>Bacillati</taxon>
        <taxon>Bacillota</taxon>
        <taxon>Clostridia</taxon>
        <taxon>Lachnospirales</taxon>
        <taxon>Lachnospiraceae</taxon>
        <taxon>Oribacterium</taxon>
    </lineage>
</organism>
<feature type="domain" description="PurM-like N-terminal" evidence="10">
    <location>
        <begin position="21"/>
        <end position="127"/>
    </location>
</feature>
<dbReference type="SUPFAM" id="SSF55326">
    <property type="entry name" value="PurM N-terminal domain-like"/>
    <property type="match status" value="1"/>
</dbReference>
<dbReference type="HOGENOM" id="CLU_032859_0_1_9"/>
<proteinExistence type="inferred from homology"/>
<keyword evidence="8 9" id="KW-0711">Selenium</keyword>
<dbReference type="NCBIfam" id="TIGR00476">
    <property type="entry name" value="selD"/>
    <property type="match status" value="1"/>
</dbReference>
<dbReference type="STRING" id="796943.HMPREF9625_00341"/>
<evidence type="ECO:0000313" key="12">
    <source>
        <dbReference type="EMBL" id="EHL12787.1"/>
    </source>
</evidence>
<comment type="caution">
    <text evidence="9">Lacks conserved residue(s) required for the propagation of feature annotation.</text>
</comment>
<keyword evidence="2 9" id="KW-0808">Transferase</keyword>
<evidence type="ECO:0000256" key="2">
    <source>
        <dbReference type="ARBA" id="ARBA00022679"/>
    </source>
</evidence>
<reference evidence="12" key="2">
    <citation type="submission" date="2013-03" db="EMBL/GenBank/DDBJ databases">
        <title>The Genome Sequence of Oribacterium sp. ACB1.</title>
        <authorList>
            <consortium name="The Broad Institute Genomics Platform"/>
            <consortium name="The Broad Institute Genome Sequencing Center for Infectious Disease"/>
            <person name="Earl A."/>
            <person name="Ward D."/>
            <person name="Feldgarden M."/>
            <person name="Gevers D."/>
            <person name="Sizova M."/>
            <person name="Hazen A."/>
            <person name="Epstein S."/>
            <person name="Walker B."/>
            <person name="Young S."/>
            <person name="Zeng Q."/>
            <person name="Gargeya S."/>
            <person name="Fitzgerald M."/>
            <person name="Haas B."/>
            <person name="Abouelleil A."/>
            <person name="Allen A.W."/>
            <person name="Alvarado L."/>
            <person name="Arachchi H.M."/>
            <person name="Berlin A.M."/>
            <person name="Chapman S.B."/>
            <person name="Gainer-Dewar J."/>
            <person name="Goldberg J."/>
            <person name="Griggs A."/>
            <person name="Gujja S."/>
            <person name="Hansen M."/>
            <person name="Howarth C."/>
            <person name="Imamovic A."/>
            <person name="Ireland A."/>
            <person name="Larimer J."/>
            <person name="McCowan C."/>
            <person name="Murphy C."/>
            <person name="Pearson M."/>
            <person name="Poon T.W."/>
            <person name="Priest M."/>
            <person name="Roberts A."/>
            <person name="Saif S."/>
            <person name="Shea T."/>
            <person name="Sisk P."/>
            <person name="Sykes S."/>
            <person name="Wortman J."/>
            <person name="Nusbaum C."/>
            <person name="Birren B."/>
        </authorList>
    </citation>
    <scope>NUCLEOTIDE SEQUENCE [LARGE SCALE GENOMIC DNA]</scope>
    <source>
        <strain evidence="12">ACB1</strain>
    </source>
</reference>
<evidence type="ECO:0000256" key="8">
    <source>
        <dbReference type="ARBA" id="ARBA00023266"/>
    </source>
</evidence>
<dbReference type="InterPro" id="IPR016188">
    <property type="entry name" value="PurM-like_N"/>
</dbReference>
<evidence type="ECO:0000259" key="11">
    <source>
        <dbReference type="Pfam" id="PF02769"/>
    </source>
</evidence>
<dbReference type="SUPFAM" id="SSF56042">
    <property type="entry name" value="PurM C-terminal domain-like"/>
    <property type="match status" value="1"/>
</dbReference>